<dbReference type="RefSeq" id="WP_177217483.1">
    <property type="nucleotide sequence ID" value="NZ_FONY01000059.1"/>
</dbReference>
<dbReference type="Proteomes" id="UP000199513">
    <property type="component" value="Unassembled WGS sequence"/>
</dbReference>
<keyword evidence="2" id="KW-1185">Reference proteome</keyword>
<dbReference type="GO" id="GO:0005506">
    <property type="term" value="F:iron ion binding"/>
    <property type="evidence" value="ECO:0007669"/>
    <property type="project" value="InterPro"/>
</dbReference>
<name>A0A1I2JTB6_9BACT</name>
<proteinExistence type="predicted"/>
<sequence length="200" mass="21969">SVQWNNTNGNGTVQVSSYGCSPEPANRIGSLNVSITAPVYITISGRVTSPSGQGISTVLVGSSVTNSNGDYSFTVQSPYSGTIIPSHSDYFFSPNGYTYNNVVTNQTNQNYIGTCAPENINITMEILWLHYLNITISGLNHFTTYTVEFFNASGHLLSSDSFNTMDRCDYIFFEQFDIVFIQVASVCIKRNGTVIQCQTR</sequence>
<accession>A0A1I2JTB6</accession>
<dbReference type="SUPFAM" id="SSF49464">
    <property type="entry name" value="Carboxypeptidase regulatory domain-like"/>
    <property type="match status" value="1"/>
</dbReference>
<dbReference type="AlphaFoldDB" id="A0A1I2JTB6"/>
<gene>
    <name evidence="1" type="ORF">SAMN04488541_10591</name>
</gene>
<evidence type="ECO:0000313" key="2">
    <source>
        <dbReference type="Proteomes" id="UP000199513"/>
    </source>
</evidence>
<dbReference type="InterPro" id="IPR015889">
    <property type="entry name" value="Intradiol_dOase_core"/>
</dbReference>
<dbReference type="GO" id="GO:0016702">
    <property type="term" value="F:oxidoreductase activity, acting on single donors with incorporation of molecular oxygen, incorporation of two atoms of oxygen"/>
    <property type="evidence" value="ECO:0007669"/>
    <property type="project" value="InterPro"/>
</dbReference>
<organism evidence="1 2">
    <name type="scientific">Thermoflexibacter ruber</name>
    <dbReference type="NCBI Taxonomy" id="1003"/>
    <lineage>
        <taxon>Bacteria</taxon>
        <taxon>Pseudomonadati</taxon>
        <taxon>Bacteroidota</taxon>
        <taxon>Cytophagia</taxon>
        <taxon>Cytophagales</taxon>
        <taxon>Thermoflexibacteraceae</taxon>
        <taxon>Thermoflexibacter</taxon>
    </lineage>
</organism>
<dbReference type="InterPro" id="IPR008969">
    <property type="entry name" value="CarboxyPept-like_regulatory"/>
</dbReference>
<evidence type="ECO:0008006" key="3">
    <source>
        <dbReference type="Google" id="ProtNLM"/>
    </source>
</evidence>
<dbReference type="EMBL" id="FONY01000059">
    <property type="protein sequence ID" value="SFF56377.1"/>
    <property type="molecule type" value="Genomic_DNA"/>
</dbReference>
<protein>
    <recommendedName>
        <fullName evidence="3">Carboxypeptidase regulatory-like domain-containing protein</fullName>
    </recommendedName>
</protein>
<feature type="non-terminal residue" evidence="1">
    <location>
        <position position="1"/>
    </location>
</feature>
<reference evidence="1 2" key="1">
    <citation type="submission" date="2016-10" db="EMBL/GenBank/DDBJ databases">
        <authorList>
            <person name="de Groot N.N."/>
        </authorList>
    </citation>
    <scope>NUCLEOTIDE SEQUENCE [LARGE SCALE GENOMIC DNA]</scope>
    <source>
        <strain>GEY</strain>
        <strain evidence="2">DSM 9560</strain>
    </source>
</reference>
<dbReference type="SUPFAM" id="SSF49482">
    <property type="entry name" value="Aromatic compound dioxygenase"/>
    <property type="match status" value="1"/>
</dbReference>
<evidence type="ECO:0000313" key="1">
    <source>
        <dbReference type="EMBL" id="SFF56377.1"/>
    </source>
</evidence>